<evidence type="ECO:0000256" key="2">
    <source>
        <dbReference type="ARBA" id="ARBA00004120"/>
    </source>
</evidence>
<comment type="similarity">
    <text evidence="3">Belongs to the DZIP C2H2-type zinc-finger protein family.</text>
</comment>
<organism evidence="9 10">
    <name type="scientific">Gnathostoma spinigerum</name>
    <dbReference type="NCBI Taxonomy" id="75299"/>
    <lineage>
        <taxon>Eukaryota</taxon>
        <taxon>Metazoa</taxon>
        <taxon>Ecdysozoa</taxon>
        <taxon>Nematoda</taxon>
        <taxon>Chromadorea</taxon>
        <taxon>Rhabditida</taxon>
        <taxon>Spirurina</taxon>
        <taxon>Gnathostomatomorpha</taxon>
        <taxon>Gnathostomatoidea</taxon>
        <taxon>Gnathostomatidae</taxon>
        <taxon>Gnathostoma</taxon>
    </lineage>
</organism>
<dbReference type="AlphaFoldDB" id="A0ABD6EB89"/>
<keyword evidence="7" id="KW-0862">Zinc</keyword>
<evidence type="ECO:0000256" key="5">
    <source>
        <dbReference type="ARBA" id="ARBA00023212"/>
    </source>
</evidence>
<evidence type="ECO:0000313" key="9">
    <source>
        <dbReference type="EMBL" id="MFH4973952.1"/>
    </source>
</evidence>
<keyword evidence="4" id="KW-0175">Coiled coil</keyword>
<dbReference type="InterPro" id="IPR051241">
    <property type="entry name" value="DZIP_RILPL"/>
</dbReference>
<keyword evidence="6" id="KW-0966">Cell projection</keyword>
<keyword evidence="5" id="KW-0206">Cytoskeleton</keyword>
<evidence type="ECO:0000259" key="8">
    <source>
        <dbReference type="PROSITE" id="PS50157"/>
    </source>
</evidence>
<dbReference type="InterPro" id="IPR013087">
    <property type="entry name" value="Znf_C2H2_type"/>
</dbReference>
<gene>
    <name evidence="9" type="ORF">AB6A40_000661</name>
</gene>
<comment type="caution">
    <text evidence="9">The sequence shown here is derived from an EMBL/GenBank/DDBJ whole genome shotgun (WGS) entry which is preliminary data.</text>
</comment>
<dbReference type="InterPro" id="IPR032714">
    <property type="entry name" value="DZIP1_N"/>
</dbReference>
<accession>A0ABD6EB89</accession>
<keyword evidence="5" id="KW-0963">Cytoplasm</keyword>
<reference evidence="9 10" key="1">
    <citation type="submission" date="2024-08" db="EMBL/GenBank/DDBJ databases">
        <title>Gnathostoma spinigerum genome.</title>
        <authorList>
            <person name="Gonzalez-Bertolin B."/>
            <person name="Monzon S."/>
            <person name="Zaballos A."/>
            <person name="Jimenez P."/>
            <person name="Dekumyoy P."/>
            <person name="Varona S."/>
            <person name="Cuesta I."/>
            <person name="Sumanam S."/>
            <person name="Adisakwattana P."/>
            <person name="Gasser R.B."/>
            <person name="Hernandez-Gonzalez A."/>
            <person name="Young N.D."/>
            <person name="Perteguer M.J."/>
        </authorList>
    </citation>
    <scope>NUCLEOTIDE SEQUENCE [LARGE SCALE GENOMIC DNA]</scope>
    <source>
        <strain evidence="9">AL3</strain>
        <tissue evidence="9">Liver</tissue>
    </source>
</reference>
<dbReference type="EMBL" id="JBGFUD010000197">
    <property type="protein sequence ID" value="MFH4973952.1"/>
    <property type="molecule type" value="Genomic_DNA"/>
</dbReference>
<evidence type="ECO:0000313" key="10">
    <source>
        <dbReference type="Proteomes" id="UP001608902"/>
    </source>
</evidence>
<evidence type="ECO:0000256" key="7">
    <source>
        <dbReference type="PROSITE-ProRule" id="PRU00042"/>
    </source>
</evidence>
<dbReference type="GO" id="GO:0005814">
    <property type="term" value="C:centriole"/>
    <property type="evidence" value="ECO:0007669"/>
    <property type="project" value="UniProtKB-SubCell"/>
</dbReference>
<keyword evidence="7" id="KW-0479">Metal-binding</keyword>
<dbReference type="PANTHER" id="PTHR21502:SF3">
    <property type="entry name" value="CILIUM ASSEMBLY PROTEIN DZIP1L"/>
    <property type="match status" value="1"/>
</dbReference>
<name>A0ABD6EB89_9BILA</name>
<dbReference type="InterPro" id="IPR036236">
    <property type="entry name" value="Znf_C2H2_sf"/>
</dbReference>
<dbReference type="Proteomes" id="UP001608902">
    <property type="component" value="Unassembled WGS sequence"/>
</dbReference>
<protein>
    <recommendedName>
        <fullName evidence="8">C2H2-type domain-containing protein</fullName>
    </recommendedName>
</protein>
<keyword evidence="10" id="KW-1185">Reference proteome</keyword>
<feature type="domain" description="C2H2-type" evidence="8">
    <location>
        <begin position="115"/>
        <end position="142"/>
    </location>
</feature>
<evidence type="ECO:0000256" key="1">
    <source>
        <dbReference type="ARBA" id="ARBA00004114"/>
    </source>
</evidence>
<dbReference type="SUPFAM" id="SSF57667">
    <property type="entry name" value="beta-beta-alpha zinc fingers"/>
    <property type="match status" value="1"/>
</dbReference>
<evidence type="ECO:0000256" key="4">
    <source>
        <dbReference type="ARBA" id="ARBA00023054"/>
    </source>
</evidence>
<dbReference type="PANTHER" id="PTHR21502">
    <property type="entry name" value="ZINC FINGER PROTEIN DZIP1"/>
    <property type="match status" value="1"/>
</dbReference>
<evidence type="ECO:0000256" key="6">
    <source>
        <dbReference type="ARBA" id="ARBA00023273"/>
    </source>
</evidence>
<evidence type="ECO:0000256" key="3">
    <source>
        <dbReference type="ARBA" id="ARBA00009131"/>
    </source>
</evidence>
<dbReference type="PROSITE" id="PS50157">
    <property type="entry name" value="ZINC_FINGER_C2H2_2"/>
    <property type="match status" value="1"/>
</dbReference>
<proteinExistence type="inferred from homology"/>
<keyword evidence="7" id="KW-0863">Zinc-finger</keyword>
<comment type="subcellular location">
    <subcellularLocation>
        <location evidence="2">Cytoplasm</location>
        <location evidence="2">Cytoskeleton</location>
        <location evidence="2">Cilium basal body</location>
    </subcellularLocation>
    <subcellularLocation>
        <location evidence="1">Cytoplasm</location>
        <location evidence="1">Cytoskeleton</location>
        <location evidence="1">Microtubule organizing center</location>
        <location evidence="1">Centrosome</location>
        <location evidence="1">Centriole</location>
    </subcellularLocation>
</comment>
<dbReference type="GO" id="GO:0008270">
    <property type="term" value="F:zinc ion binding"/>
    <property type="evidence" value="ECO:0007669"/>
    <property type="project" value="UniProtKB-KW"/>
</dbReference>
<sequence length="142" mass="16640">MSGGPESSQYPLWKLIDEVSIVLLDQGIGTFDVLQRTLPSVVLCRLEKIDDECTPERLLKIFRIAQLQVEYLLKSQEQTREKVMMLEKENSSFKTELSRLRKAIREAADVTTSFFQCELCNKVFLRSDFLLDHLQRKHYQQQ</sequence>
<dbReference type="PROSITE" id="PS00028">
    <property type="entry name" value="ZINC_FINGER_C2H2_1"/>
    <property type="match status" value="1"/>
</dbReference>
<dbReference type="Pfam" id="PF13815">
    <property type="entry name" value="Dzip-like_N"/>
    <property type="match status" value="1"/>
</dbReference>